<keyword evidence="3" id="KW-0808">Transferase</keyword>
<dbReference type="GO" id="GO:0008360">
    <property type="term" value="P:regulation of cell shape"/>
    <property type="evidence" value="ECO:0007669"/>
    <property type="project" value="UniProtKB-UniRule"/>
</dbReference>
<dbReference type="STRING" id="1111728.GCA_000427805_01486"/>
<sequence length="254" mass="29135">MPLTTGRTMGKYILMLSLLLLSPISFYSNAEAPTVEQPTAPQMSPEKQKLLGLPVYIRIIKEDKTLELFVKNQGGYKLVQSYPVCNYSGGLGPKRIQGDFKSPEGFYQVTMKSLNPNSKFYRSFNIGYPNQYDQAHGFTGKHLMVHGDCVSEGCYAMTNKQIAEIYQFIEYALINGQPEVDVNIFPFRMTEENMQRYSHNVHYEFWQQLKTGYDFFEKNRLPPTMVVNNGRYDLAPQGLLASNHTQDQRNPFAH</sequence>
<feature type="domain" description="L,D-TPase catalytic" evidence="8">
    <location>
        <begin position="55"/>
        <end position="185"/>
    </location>
</feature>
<gene>
    <name evidence="9" type="ORF">CRN84_21235</name>
</gene>
<dbReference type="PANTHER" id="PTHR36699:SF1">
    <property type="entry name" value="L,D-TRANSPEPTIDASE YAFK-RELATED"/>
    <property type="match status" value="1"/>
</dbReference>
<evidence type="ECO:0000256" key="2">
    <source>
        <dbReference type="ARBA" id="ARBA00005992"/>
    </source>
</evidence>
<evidence type="ECO:0000259" key="8">
    <source>
        <dbReference type="PROSITE" id="PS52029"/>
    </source>
</evidence>
<comment type="caution">
    <text evidence="9">The sequence shown here is derived from an EMBL/GenBank/DDBJ whole genome shotgun (WGS) entry which is preliminary data.</text>
</comment>
<comment type="pathway">
    <text evidence="1 7">Cell wall biogenesis; peptidoglycan biosynthesis.</text>
</comment>
<dbReference type="UniPathway" id="UPA00219"/>
<dbReference type="CDD" id="cd16913">
    <property type="entry name" value="YkuD_like"/>
    <property type="match status" value="1"/>
</dbReference>
<dbReference type="Pfam" id="PF03734">
    <property type="entry name" value="YkuD"/>
    <property type="match status" value="1"/>
</dbReference>
<dbReference type="GO" id="GO:0009252">
    <property type="term" value="P:peptidoglycan biosynthetic process"/>
    <property type="evidence" value="ECO:0007669"/>
    <property type="project" value="UniProtKB-UniPathway"/>
</dbReference>
<dbReference type="PANTHER" id="PTHR36699">
    <property type="entry name" value="LD-TRANSPEPTIDASE"/>
    <property type="match status" value="1"/>
</dbReference>
<evidence type="ECO:0000256" key="6">
    <source>
        <dbReference type="ARBA" id="ARBA00023316"/>
    </source>
</evidence>
<dbReference type="InterPro" id="IPR038063">
    <property type="entry name" value="Transpep_catalytic_dom"/>
</dbReference>
<dbReference type="GO" id="GO:0004180">
    <property type="term" value="F:carboxypeptidase activity"/>
    <property type="evidence" value="ECO:0007669"/>
    <property type="project" value="UniProtKB-ARBA"/>
</dbReference>
<proteinExistence type="inferred from homology"/>
<comment type="similarity">
    <text evidence="2">Belongs to the YkuD family.</text>
</comment>
<protein>
    <submittedName>
        <fullName evidence="9">Transpeptidase</fullName>
    </submittedName>
</protein>
<keyword evidence="10" id="KW-1185">Reference proteome</keyword>
<dbReference type="EMBL" id="PDDX01000001">
    <property type="protein sequence ID" value="PHI31673.1"/>
    <property type="molecule type" value="Genomic_DNA"/>
</dbReference>
<organism evidence="9 10">
    <name type="scientific">Budvicia aquatica</name>
    <dbReference type="NCBI Taxonomy" id="82979"/>
    <lineage>
        <taxon>Bacteria</taxon>
        <taxon>Pseudomonadati</taxon>
        <taxon>Pseudomonadota</taxon>
        <taxon>Gammaproteobacteria</taxon>
        <taxon>Enterobacterales</taxon>
        <taxon>Budviciaceae</taxon>
        <taxon>Budvicia</taxon>
    </lineage>
</organism>
<dbReference type="Proteomes" id="UP000224974">
    <property type="component" value="Unassembled WGS sequence"/>
</dbReference>
<evidence type="ECO:0000256" key="1">
    <source>
        <dbReference type="ARBA" id="ARBA00004752"/>
    </source>
</evidence>
<evidence type="ECO:0000313" key="10">
    <source>
        <dbReference type="Proteomes" id="UP000224974"/>
    </source>
</evidence>
<keyword evidence="6 7" id="KW-0961">Cell wall biogenesis/degradation</keyword>
<dbReference type="GO" id="GO:0071555">
    <property type="term" value="P:cell wall organization"/>
    <property type="evidence" value="ECO:0007669"/>
    <property type="project" value="UniProtKB-UniRule"/>
</dbReference>
<dbReference type="AlphaFoldDB" id="A0A2C6DSJ9"/>
<reference evidence="10" key="1">
    <citation type="submission" date="2017-09" db="EMBL/GenBank/DDBJ databases">
        <title>FDA dAtabase for Regulatory Grade micrObial Sequences (FDA-ARGOS): Supporting development and validation of Infectious Disease Dx tests.</title>
        <authorList>
            <person name="Minogue T."/>
            <person name="Wolcott M."/>
            <person name="Wasieloski L."/>
            <person name="Aguilar W."/>
            <person name="Moore D."/>
            <person name="Tallon L."/>
            <person name="Sadzewicz L."/>
            <person name="Ott S."/>
            <person name="Zhao X."/>
            <person name="Nagaraj S."/>
            <person name="Vavikolanu K."/>
            <person name="Aluvathingal J."/>
            <person name="Nadendla S."/>
            <person name="Sichtig H."/>
        </authorList>
    </citation>
    <scope>NUCLEOTIDE SEQUENCE [LARGE SCALE GENOMIC DNA]</scope>
    <source>
        <strain evidence="10">FDAARGOS_387</strain>
    </source>
</reference>
<evidence type="ECO:0000256" key="5">
    <source>
        <dbReference type="ARBA" id="ARBA00022984"/>
    </source>
</evidence>
<dbReference type="GO" id="GO:0016740">
    <property type="term" value="F:transferase activity"/>
    <property type="evidence" value="ECO:0007669"/>
    <property type="project" value="UniProtKB-KW"/>
</dbReference>
<feature type="active site" description="Nucleophile" evidence="7">
    <location>
        <position position="154"/>
    </location>
</feature>
<dbReference type="SUPFAM" id="SSF141523">
    <property type="entry name" value="L,D-transpeptidase catalytic domain-like"/>
    <property type="match status" value="1"/>
</dbReference>
<feature type="active site" description="Proton donor/acceptor" evidence="7">
    <location>
        <position position="146"/>
    </location>
</feature>
<evidence type="ECO:0000256" key="3">
    <source>
        <dbReference type="ARBA" id="ARBA00022679"/>
    </source>
</evidence>
<evidence type="ECO:0000256" key="4">
    <source>
        <dbReference type="ARBA" id="ARBA00022960"/>
    </source>
</evidence>
<dbReference type="Gene3D" id="2.40.440.10">
    <property type="entry name" value="L,D-transpeptidase catalytic domain-like"/>
    <property type="match status" value="1"/>
</dbReference>
<dbReference type="PROSITE" id="PS52029">
    <property type="entry name" value="LD_TPASE"/>
    <property type="match status" value="1"/>
</dbReference>
<keyword evidence="5 7" id="KW-0573">Peptidoglycan synthesis</keyword>
<name>A0A2C6DSJ9_9GAMM</name>
<keyword evidence="4 7" id="KW-0133">Cell shape</keyword>
<dbReference type="OrthoDB" id="9809748at2"/>
<evidence type="ECO:0000256" key="7">
    <source>
        <dbReference type="PROSITE-ProRule" id="PRU01373"/>
    </source>
</evidence>
<evidence type="ECO:0000313" key="9">
    <source>
        <dbReference type="EMBL" id="PHI31673.1"/>
    </source>
</evidence>
<dbReference type="InterPro" id="IPR005490">
    <property type="entry name" value="LD_TPept_cat_dom"/>
</dbReference>
<accession>A0A2C6DSJ9</accession>